<evidence type="ECO:0000256" key="1">
    <source>
        <dbReference type="SAM" id="MobiDB-lite"/>
    </source>
</evidence>
<dbReference type="GO" id="GO:0005737">
    <property type="term" value="C:cytoplasm"/>
    <property type="evidence" value="ECO:0007669"/>
    <property type="project" value="TreeGrafter"/>
</dbReference>
<protein>
    <submittedName>
        <fullName evidence="3">NAD-dependent epimerase/dehydratase family protein</fullName>
    </submittedName>
</protein>
<name>A0A8U0IGU1_9EURY</name>
<feature type="domain" description="NAD-dependent epimerase/dehydratase" evidence="2">
    <location>
        <begin position="3"/>
        <end position="220"/>
    </location>
</feature>
<dbReference type="AlphaFoldDB" id="A0A8U0IGU1"/>
<feature type="compositionally biased region" description="Basic and acidic residues" evidence="1">
    <location>
        <begin position="324"/>
        <end position="335"/>
    </location>
</feature>
<evidence type="ECO:0000313" key="3">
    <source>
        <dbReference type="EMBL" id="UPW00310.1"/>
    </source>
</evidence>
<evidence type="ECO:0000259" key="2">
    <source>
        <dbReference type="Pfam" id="PF01370"/>
    </source>
</evidence>
<dbReference type="PANTHER" id="PTHR48079">
    <property type="entry name" value="PROTEIN YEEZ"/>
    <property type="match status" value="1"/>
</dbReference>
<dbReference type="GO" id="GO:0004029">
    <property type="term" value="F:aldehyde dehydrogenase (NAD+) activity"/>
    <property type="evidence" value="ECO:0007669"/>
    <property type="project" value="TreeGrafter"/>
</dbReference>
<organism evidence="3 4">
    <name type="scientific">Halorussus gelatinilyticus</name>
    <dbReference type="NCBI Taxonomy" id="2937524"/>
    <lineage>
        <taxon>Archaea</taxon>
        <taxon>Methanobacteriati</taxon>
        <taxon>Methanobacteriota</taxon>
        <taxon>Stenosarchaea group</taxon>
        <taxon>Halobacteria</taxon>
        <taxon>Halobacteriales</taxon>
        <taxon>Haladaptataceae</taxon>
        <taxon>Halorussus</taxon>
    </lineage>
</organism>
<proteinExistence type="predicted"/>
<dbReference type="PANTHER" id="PTHR48079:SF6">
    <property type="entry name" value="NAD(P)-BINDING DOMAIN-CONTAINING PROTEIN-RELATED"/>
    <property type="match status" value="1"/>
</dbReference>
<accession>A0A8U0IGU1</accession>
<feature type="region of interest" description="Disordered" evidence="1">
    <location>
        <begin position="317"/>
        <end position="345"/>
    </location>
</feature>
<dbReference type="SUPFAM" id="SSF51735">
    <property type="entry name" value="NAD(P)-binding Rossmann-fold domains"/>
    <property type="match status" value="1"/>
</dbReference>
<dbReference type="EMBL" id="CP096658">
    <property type="protein sequence ID" value="UPW00310.1"/>
    <property type="molecule type" value="Genomic_DNA"/>
</dbReference>
<dbReference type="InterPro" id="IPR051783">
    <property type="entry name" value="NAD(P)-dependent_oxidoreduct"/>
</dbReference>
<dbReference type="Proteomes" id="UP000830434">
    <property type="component" value="Chromosome"/>
</dbReference>
<evidence type="ECO:0000313" key="4">
    <source>
        <dbReference type="Proteomes" id="UP000830434"/>
    </source>
</evidence>
<dbReference type="RefSeq" id="WP_248654721.1">
    <property type="nucleotide sequence ID" value="NZ_CP096658.1"/>
</dbReference>
<keyword evidence="4" id="KW-1185">Reference proteome</keyword>
<dbReference type="Gene3D" id="3.40.50.720">
    <property type="entry name" value="NAD(P)-binding Rossmann-like Domain"/>
    <property type="match status" value="1"/>
</dbReference>
<dbReference type="KEGG" id="haxz:M0R88_17600"/>
<reference evidence="3" key="1">
    <citation type="submission" date="2022-04" db="EMBL/GenBank/DDBJ databases">
        <title>Diverse halophilic archaea isolated from saline environments.</title>
        <authorList>
            <person name="Cui H.-L."/>
        </authorList>
    </citation>
    <scope>NUCLEOTIDE SEQUENCE</scope>
    <source>
        <strain evidence="3">XZYJT40</strain>
    </source>
</reference>
<dbReference type="Pfam" id="PF01370">
    <property type="entry name" value="Epimerase"/>
    <property type="match status" value="1"/>
</dbReference>
<gene>
    <name evidence="3" type="ORF">M0R88_17600</name>
</gene>
<sequence>MNVFVAGATGVLGRRLVAELAERGHEVVGLTRDESGDRLVRAAGGDPRRGDVLDRDSLRAAATDADRVVHAATAIPTDGKPTDADWERNDRVRREGARNLTAVAEAVGADRFVQQSVVWVARRPDGSEFDESATPNPDRSTRSALDAERIATEAADDAGFETTVLRCGFFYAHDSAHVRSFAERSLAGRMPIVGGGLLGRRDAELSFLHADDAARAFAEAALGTETGLYHVVDEQPVTTADFLRALADRLDAPDPRRIPGWLAKYLVGEETARLLTSPMPTAAERFRRDFDWEPRYPTYREGLDAVVERWRENGTLRETPGGYEWHESDESRDSRASALAEENPT</sequence>
<dbReference type="InterPro" id="IPR036291">
    <property type="entry name" value="NAD(P)-bd_dom_sf"/>
</dbReference>
<dbReference type="GeneID" id="72191709"/>
<dbReference type="InterPro" id="IPR001509">
    <property type="entry name" value="Epimerase_deHydtase"/>
</dbReference>